<evidence type="ECO:0000256" key="1">
    <source>
        <dbReference type="SAM" id="MobiDB-lite"/>
    </source>
</evidence>
<sequence>MKKHSRRKTPLEGGGADECWPESLLAPTLDKNHDYEAHDYDCHYSSRSSVLSKVKNKAMIWKRISRRNSYNDASTPEWGVSLQDEFSEEDNEDPDQIFSHPCPNEQSGTINEGAIISRPKWRSIPEIYQRHVLEDKAIMKSNGQRDEEDREVTISWTLTRTVTRTLTAPAYAVASGAQMIASIIQDVVVSGTSVASSSLHQIIDKGSSLSKGNVVEKGEQEEEKVVCCDERTEGVDLAKKGANQELNAPSKNEELNTGVREKVREAVSSIIENELVPSTTNTQQVSGDEDHQSQRILQAN</sequence>
<dbReference type="EMBL" id="JBBNAF010000007">
    <property type="protein sequence ID" value="KAK9127059.1"/>
    <property type="molecule type" value="Genomic_DNA"/>
</dbReference>
<feature type="compositionally biased region" description="Polar residues" evidence="1">
    <location>
        <begin position="276"/>
        <end position="286"/>
    </location>
</feature>
<dbReference type="AlphaFoldDB" id="A0AAP0P1X2"/>
<proteinExistence type="predicted"/>
<comment type="caution">
    <text evidence="2">The sequence shown here is derived from an EMBL/GenBank/DDBJ whole genome shotgun (WGS) entry which is preliminary data.</text>
</comment>
<name>A0AAP0P1X2_9MAGN</name>
<evidence type="ECO:0000313" key="3">
    <source>
        <dbReference type="Proteomes" id="UP001420932"/>
    </source>
</evidence>
<evidence type="ECO:0000313" key="2">
    <source>
        <dbReference type="EMBL" id="KAK9127059.1"/>
    </source>
</evidence>
<reference evidence="2 3" key="1">
    <citation type="submission" date="2024-01" db="EMBL/GenBank/DDBJ databases">
        <title>Genome assemblies of Stephania.</title>
        <authorList>
            <person name="Yang L."/>
        </authorList>
    </citation>
    <scope>NUCLEOTIDE SEQUENCE [LARGE SCALE GENOMIC DNA]</scope>
    <source>
        <strain evidence="2">YNDBR</strain>
        <tissue evidence="2">Leaf</tissue>
    </source>
</reference>
<organism evidence="2 3">
    <name type="scientific">Stephania yunnanensis</name>
    <dbReference type="NCBI Taxonomy" id="152371"/>
    <lineage>
        <taxon>Eukaryota</taxon>
        <taxon>Viridiplantae</taxon>
        <taxon>Streptophyta</taxon>
        <taxon>Embryophyta</taxon>
        <taxon>Tracheophyta</taxon>
        <taxon>Spermatophyta</taxon>
        <taxon>Magnoliopsida</taxon>
        <taxon>Ranunculales</taxon>
        <taxon>Menispermaceae</taxon>
        <taxon>Menispermoideae</taxon>
        <taxon>Cissampelideae</taxon>
        <taxon>Stephania</taxon>
    </lineage>
</organism>
<keyword evidence="3" id="KW-1185">Reference proteome</keyword>
<gene>
    <name evidence="2" type="ORF">Syun_015856</name>
</gene>
<feature type="region of interest" description="Disordered" evidence="1">
    <location>
        <begin position="272"/>
        <end position="300"/>
    </location>
</feature>
<feature type="region of interest" description="Disordered" evidence="1">
    <location>
        <begin position="1"/>
        <end position="21"/>
    </location>
</feature>
<protein>
    <submittedName>
        <fullName evidence="2">Uncharacterized protein</fullName>
    </submittedName>
</protein>
<accession>A0AAP0P1X2</accession>
<dbReference type="Proteomes" id="UP001420932">
    <property type="component" value="Unassembled WGS sequence"/>
</dbReference>